<dbReference type="OMA" id="SMHSANC"/>
<evidence type="ECO:0000313" key="3">
    <source>
        <dbReference type="Proteomes" id="UP000005408"/>
    </source>
</evidence>
<keyword evidence="3" id="KW-1185">Reference proteome</keyword>
<dbReference type="Proteomes" id="UP000005408">
    <property type="component" value="Unassembled WGS sequence"/>
</dbReference>
<protein>
    <submittedName>
        <fullName evidence="2">Uncharacterized protein</fullName>
    </submittedName>
</protein>
<dbReference type="AlphaFoldDB" id="A0A8W8MEJ1"/>
<evidence type="ECO:0000313" key="2">
    <source>
        <dbReference type="EnsemblMetazoa" id="G31985.2:cds"/>
    </source>
</evidence>
<reference evidence="2" key="1">
    <citation type="submission" date="2022-08" db="UniProtKB">
        <authorList>
            <consortium name="EnsemblMetazoa"/>
        </authorList>
    </citation>
    <scope>IDENTIFICATION</scope>
    <source>
        <strain evidence="2">05x7-T-G4-1.051#20</strain>
    </source>
</reference>
<dbReference type="OrthoDB" id="6141934at2759"/>
<sequence length="197" mass="22828">MATISSTVASPLIEKQMVMGLKNHYNQKEERLSQLKVQVEIVQSTIQKRFQYLHLKDKENTSIKPIVSSRDWEQFTYFSQQLTQLSNNLRGLVSDEGQEQRHLDYIKAYAHHCCKKDNPDFVTKIQELEGMHSANCLQKEELENCINRAIQHLFKIKKVAHGDLYGKKMQDDGNGQSIKVNFIKEGPIKAPLQERNK</sequence>
<organism evidence="2 3">
    <name type="scientific">Magallana gigas</name>
    <name type="common">Pacific oyster</name>
    <name type="synonym">Crassostrea gigas</name>
    <dbReference type="NCBI Taxonomy" id="29159"/>
    <lineage>
        <taxon>Eukaryota</taxon>
        <taxon>Metazoa</taxon>
        <taxon>Spiralia</taxon>
        <taxon>Lophotrochozoa</taxon>
        <taxon>Mollusca</taxon>
        <taxon>Bivalvia</taxon>
        <taxon>Autobranchia</taxon>
        <taxon>Pteriomorphia</taxon>
        <taxon>Ostreida</taxon>
        <taxon>Ostreoidea</taxon>
        <taxon>Ostreidae</taxon>
        <taxon>Magallana</taxon>
    </lineage>
</organism>
<evidence type="ECO:0000256" key="1">
    <source>
        <dbReference type="SAM" id="Coils"/>
    </source>
</evidence>
<dbReference type="EnsemblMetazoa" id="G31985.2">
    <property type="protein sequence ID" value="G31985.2:cds"/>
    <property type="gene ID" value="G31985"/>
</dbReference>
<feature type="coiled-coil region" evidence="1">
    <location>
        <begin position="18"/>
        <end position="45"/>
    </location>
</feature>
<proteinExistence type="predicted"/>
<name>A0A8W8MEJ1_MAGGI</name>
<keyword evidence="1" id="KW-0175">Coiled coil</keyword>
<accession>A0A8W8MEJ1</accession>